<keyword evidence="3" id="KW-1185">Reference proteome</keyword>
<dbReference type="RefSeq" id="WP_101252293.1">
    <property type="nucleotide sequence ID" value="NZ_PIUM01000026.1"/>
</dbReference>
<dbReference type="EMBL" id="PIUM01000026">
    <property type="protein sequence ID" value="PKU22820.1"/>
    <property type="molecule type" value="Genomic_DNA"/>
</dbReference>
<dbReference type="AlphaFoldDB" id="A0A2N3PQY9"/>
<name>A0A2N3PQY9_9PROT</name>
<accession>A0A2N3PQY9</accession>
<keyword evidence="1" id="KW-0732">Signal</keyword>
<protein>
    <recommendedName>
        <fullName evidence="4">Chemotaxis protein</fullName>
    </recommendedName>
</protein>
<evidence type="ECO:0000256" key="1">
    <source>
        <dbReference type="SAM" id="SignalP"/>
    </source>
</evidence>
<feature type="chain" id="PRO_5014814031" description="Chemotaxis protein" evidence="1">
    <location>
        <begin position="24"/>
        <end position="233"/>
    </location>
</feature>
<organism evidence="2 3">
    <name type="scientific">Telmatospirillum siberiense</name>
    <dbReference type="NCBI Taxonomy" id="382514"/>
    <lineage>
        <taxon>Bacteria</taxon>
        <taxon>Pseudomonadati</taxon>
        <taxon>Pseudomonadota</taxon>
        <taxon>Alphaproteobacteria</taxon>
        <taxon>Rhodospirillales</taxon>
        <taxon>Rhodospirillaceae</taxon>
        <taxon>Telmatospirillum</taxon>
    </lineage>
</organism>
<dbReference type="Proteomes" id="UP000233293">
    <property type="component" value="Unassembled WGS sequence"/>
</dbReference>
<gene>
    <name evidence="2" type="ORF">CWS72_19380</name>
</gene>
<feature type="signal peptide" evidence="1">
    <location>
        <begin position="1"/>
        <end position="23"/>
    </location>
</feature>
<evidence type="ECO:0000313" key="3">
    <source>
        <dbReference type="Proteomes" id="UP000233293"/>
    </source>
</evidence>
<reference evidence="3" key="1">
    <citation type="submission" date="2017-12" db="EMBL/GenBank/DDBJ databases">
        <title>Draft genome sequence of Telmatospirillum siberiense 26-4b1T, an acidotolerant peatland alphaproteobacterium potentially involved in sulfur cycling.</title>
        <authorList>
            <person name="Hausmann B."/>
            <person name="Pjevac P."/>
            <person name="Schreck K."/>
            <person name="Herbold C.W."/>
            <person name="Daims H."/>
            <person name="Wagner M."/>
            <person name="Pester M."/>
            <person name="Loy A."/>
        </authorList>
    </citation>
    <scope>NUCLEOTIDE SEQUENCE [LARGE SCALE GENOMIC DNA]</scope>
    <source>
        <strain evidence="3">26-4b1</strain>
    </source>
</reference>
<sequence>MTRFSAGLSILCCLLSLSGIAGPAPAKAQQAVWDPEEIARLAEKSAQMSEALSRAVELLNNVDQLSRTIGRFGALSNLDFARFDTLEGLKGAGPEISGLASNIAAVRQMKISSFDDASTFVHKLLAVPSDTSPTTGAGQVRQALDSLYRKALEDGYTLSTHTRETVSVAPQRAKVLVAEASASADLRGDVGANTAAAMAVLDQMGSLKAALAAILEIQSAGRLAQPKNSPSSK</sequence>
<proteinExistence type="predicted"/>
<evidence type="ECO:0000313" key="2">
    <source>
        <dbReference type="EMBL" id="PKU22820.1"/>
    </source>
</evidence>
<evidence type="ECO:0008006" key="4">
    <source>
        <dbReference type="Google" id="ProtNLM"/>
    </source>
</evidence>
<comment type="caution">
    <text evidence="2">The sequence shown here is derived from an EMBL/GenBank/DDBJ whole genome shotgun (WGS) entry which is preliminary data.</text>
</comment>